<dbReference type="PANTHER" id="PTHR35564">
    <property type="match status" value="1"/>
</dbReference>
<dbReference type="Proteomes" id="UP000697995">
    <property type="component" value="Unassembled WGS sequence"/>
</dbReference>
<protein>
    <recommendedName>
        <fullName evidence="3">Type VI secretion system baseplate subunit TssG</fullName>
    </recommendedName>
</protein>
<proteinExistence type="predicted"/>
<evidence type="ECO:0008006" key="3">
    <source>
        <dbReference type="Google" id="ProtNLM"/>
    </source>
</evidence>
<organism evidence="1 2">
    <name type="scientific">Paracraurococcus ruber</name>
    <dbReference type="NCBI Taxonomy" id="77675"/>
    <lineage>
        <taxon>Bacteria</taxon>
        <taxon>Pseudomonadati</taxon>
        <taxon>Pseudomonadota</taxon>
        <taxon>Alphaproteobacteria</taxon>
        <taxon>Acetobacterales</taxon>
        <taxon>Roseomonadaceae</taxon>
        <taxon>Paracraurococcus</taxon>
    </lineage>
</organism>
<accession>A0ABS1D4W4</accession>
<evidence type="ECO:0000313" key="1">
    <source>
        <dbReference type="EMBL" id="MBK1660904.1"/>
    </source>
</evidence>
<sequence>MATAHRRRPARLSEALAAGGGDLLQVAALLDGFGRRDGRLPMGEAPSPAREAFRYQAQAHLRFPPAEVDRVAWDAVPRLLSSAFGLLGHHGPLPDWITEELAQRLRRGDRAAQEFLGVFEHRLFALRVRAQARLRPGQAGLAAADGPAGRIVFALLGLGLPALRGRMDLPDAALLPHAGLLLGRSRSAAALQAVLRRQFGVPVAVRPFQGRWLRLAPADRTRIGATGRHRALGGGALLGGRAWDAASRFAVVLGPLTLPQHLALLPGGAAHAALRALIRFHKTEDLDVVLALMLRQDAVPPLRLSTRPGDAARLGWTSILRGRPRGPVTVRLGGGPGA</sequence>
<dbReference type="PANTHER" id="PTHR35564:SF4">
    <property type="entry name" value="CYTOPLASMIC PROTEIN"/>
    <property type="match status" value="1"/>
</dbReference>
<gene>
    <name evidence="1" type="ORF">CKO45_22040</name>
</gene>
<reference evidence="1 2" key="1">
    <citation type="journal article" date="2020" name="Microorganisms">
        <title>Osmotic Adaptation and Compatible Solute Biosynthesis of Phototrophic Bacteria as Revealed from Genome Analyses.</title>
        <authorList>
            <person name="Imhoff J.F."/>
            <person name="Rahn T."/>
            <person name="Kunzel S."/>
            <person name="Keller A."/>
            <person name="Neulinger S.C."/>
        </authorList>
    </citation>
    <scope>NUCLEOTIDE SEQUENCE [LARGE SCALE GENOMIC DNA]</scope>
    <source>
        <strain evidence="1 2">DSM 15382</strain>
    </source>
</reference>
<evidence type="ECO:0000313" key="2">
    <source>
        <dbReference type="Proteomes" id="UP000697995"/>
    </source>
</evidence>
<dbReference type="Pfam" id="PF06996">
    <property type="entry name" value="T6SS_TssG"/>
    <property type="match status" value="1"/>
</dbReference>
<keyword evidence="2" id="KW-1185">Reference proteome</keyword>
<dbReference type="EMBL" id="NRSG01000225">
    <property type="protein sequence ID" value="MBK1660904.1"/>
    <property type="molecule type" value="Genomic_DNA"/>
</dbReference>
<dbReference type="NCBIfam" id="TIGR03347">
    <property type="entry name" value="VI_chp_1"/>
    <property type="match status" value="1"/>
</dbReference>
<dbReference type="RefSeq" id="WP_133221396.1">
    <property type="nucleotide sequence ID" value="NZ_NRSG01000225.1"/>
</dbReference>
<dbReference type="InterPro" id="IPR010732">
    <property type="entry name" value="T6SS_TssG-like"/>
</dbReference>
<name>A0ABS1D4W4_9PROT</name>
<comment type="caution">
    <text evidence="1">The sequence shown here is derived from an EMBL/GenBank/DDBJ whole genome shotgun (WGS) entry which is preliminary data.</text>
</comment>